<accession>A0A1J1C8Y0</accession>
<gene>
    <name evidence="1" type="ORF">Cabys_1972</name>
</gene>
<sequence>MFHNVPYDFLWFLKLTFYRIKSKRDEGALGCEEFFKCVNPEH</sequence>
<dbReference type="Proteomes" id="UP000183868">
    <property type="component" value="Chromosome"/>
</dbReference>
<protein>
    <submittedName>
        <fullName evidence="1">Uncharacterized protein</fullName>
    </submittedName>
</protein>
<evidence type="ECO:0000313" key="2">
    <source>
        <dbReference type="Proteomes" id="UP000183868"/>
    </source>
</evidence>
<dbReference type="EMBL" id="CP018099">
    <property type="protein sequence ID" value="APF18721.1"/>
    <property type="molecule type" value="Genomic_DNA"/>
</dbReference>
<reference evidence="1 2" key="1">
    <citation type="submission" date="2016-11" db="EMBL/GenBank/DDBJ databases">
        <title>Genomic analysis of Caldithrix abyssi and proposal of a novel bacterial phylum Caldithrichaeota.</title>
        <authorList>
            <person name="Kublanov I."/>
            <person name="Sigalova O."/>
            <person name="Gavrilov S."/>
            <person name="Lebedinsky A."/>
            <person name="Ivanova N."/>
            <person name="Daum C."/>
            <person name="Reddy T."/>
            <person name="Klenk H.P."/>
            <person name="Goker M."/>
            <person name="Reva O."/>
            <person name="Miroshnichenko M."/>
            <person name="Kyprides N."/>
            <person name="Woyke T."/>
            <person name="Gelfand M."/>
        </authorList>
    </citation>
    <scope>NUCLEOTIDE SEQUENCE [LARGE SCALE GENOMIC DNA]</scope>
    <source>
        <strain evidence="1 2">LF13</strain>
    </source>
</reference>
<name>A0A1J1C8Y0_CALAY</name>
<dbReference type="AlphaFoldDB" id="A0A1J1C8Y0"/>
<evidence type="ECO:0000313" key="1">
    <source>
        <dbReference type="EMBL" id="APF18721.1"/>
    </source>
</evidence>
<proteinExistence type="predicted"/>
<dbReference type="KEGG" id="caby:Cabys_1972"/>
<organism evidence="1 2">
    <name type="scientific">Caldithrix abyssi DSM 13497</name>
    <dbReference type="NCBI Taxonomy" id="880073"/>
    <lineage>
        <taxon>Bacteria</taxon>
        <taxon>Pseudomonadati</taxon>
        <taxon>Calditrichota</taxon>
        <taxon>Calditrichia</taxon>
        <taxon>Calditrichales</taxon>
        <taxon>Calditrichaceae</taxon>
        <taxon>Caldithrix</taxon>
    </lineage>
</organism>